<gene>
    <name evidence="1" type="ORF">JOD01_000654</name>
</gene>
<accession>A0A939BR39</accession>
<dbReference type="InterPro" id="IPR009297">
    <property type="entry name" value="DUF952"/>
</dbReference>
<dbReference type="PANTHER" id="PTHR34129">
    <property type="entry name" value="BLR1139 PROTEIN"/>
    <property type="match status" value="1"/>
</dbReference>
<dbReference type="Pfam" id="PF06108">
    <property type="entry name" value="DUF952"/>
    <property type="match status" value="1"/>
</dbReference>
<organism evidence="1 2">
    <name type="scientific">Brevibacillus fulvus</name>
    <dbReference type="NCBI Taxonomy" id="1125967"/>
    <lineage>
        <taxon>Bacteria</taxon>
        <taxon>Bacillati</taxon>
        <taxon>Bacillota</taxon>
        <taxon>Bacilli</taxon>
        <taxon>Bacillales</taxon>
        <taxon>Paenibacillaceae</taxon>
        <taxon>Brevibacillus</taxon>
    </lineage>
</organism>
<keyword evidence="2" id="KW-1185">Reference proteome</keyword>
<evidence type="ECO:0000313" key="1">
    <source>
        <dbReference type="EMBL" id="MBM7589068.1"/>
    </source>
</evidence>
<protein>
    <submittedName>
        <fullName evidence="1">Uncharacterized protein (DUF952 family)</fullName>
    </submittedName>
</protein>
<reference evidence="1" key="1">
    <citation type="submission" date="2021-01" db="EMBL/GenBank/DDBJ databases">
        <title>Genomic Encyclopedia of Type Strains, Phase IV (KMG-IV): sequencing the most valuable type-strain genomes for metagenomic binning, comparative biology and taxonomic classification.</title>
        <authorList>
            <person name="Goeker M."/>
        </authorList>
    </citation>
    <scope>NUCLEOTIDE SEQUENCE</scope>
    <source>
        <strain evidence="1">DSM 25523</strain>
    </source>
</reference>
<dbReference type="Gene3D" id="3.20.170.20">
    <property type="entry name" value="Protein of unknown function DUF952"/>
    <property type="match status" value="1"/>
</dbReference>
<comment type="caution">
    <text evidence="1">The sequence shown here is derived from an EMBL/GenBank/DDBJ whole genome shotgun (WGS) entry which is preliminary data.</text>
</comment>
<dbReference type="PANTHER" id="PTHR34129:SF1">
    <property type="entry name" value="DUF952 DOMAIN-CONTAINING PROTEIN"/>
    <property type="match status" value="1"/>
</dbReference>
<dbReference type="EMBL" id="JAFBEB010000001">
    <property type="protein sequence ID" value="MBM7589068.1"/>
    <property type="molecule type" value="Genomic_DNA"/>
</dbReference>
<dbReference type="RefSeq" id="WP_204516760.1">
    <property type="nucleotide sequence ID" value="NZ_BAABIN010000009.1"/>
</dbReference>
<evidence type="ECO:0000313" key="2">
    <source>
        <dbReference type="Proteomes" id="UP000717624"/>
    </source>
</evidence>
<dbReference type="Proteomes" id="UP000717624">
    <property type="component" value="Unassembled WGS sequence"/>
</dbReference>
<name>A0A939BR39_9BACL</name>
<dbReference type="SUPFAM" id="SSF56399">
    <property type="entry name" value="ADP-ribosylation"/>
    <property type="match status" value="1"/>
</dbReference>
<proteinExistence type="predicted"/>
<dbReference type="AlphaFoldDB" id="A0A939BR39"/>
<sequence>MSTIYCLVPSEYWQQFAERRDYVPRDYDEEGFIHATKGEDLVERVANRVYPDFEQELLLLVIDESQVTAPILYERAKDGLLYPHIYGHLNKEAISDIRKMRKAAGAWQIGESCCAP</sequence>